<dbReference type="Gene3D" id="2.30.42.10">
    <property type="match status" value="1"/>
</dbReference>
<dbReference type="Gene3D" id="1.20.120.720">
    <property type="entry name" value="Myosin VI head, motor domain, U50 subdomain"/>
    <property type="match status" value="1"/>
</dbReference>
<dbReference type="PROSITE" id="PS50163">
    <property type="entry name" value="RECA_3"/>
    <property type="match status" value="1"/>
</dbReference>
<feature type="domain" description="PDZ" evidence="19">
    <location>
        <begin position="220"/>
        <end position="311"/>
    </location>
</feature>
<dbReference type="PROSITE" id="PS51456">
    <property type="entry name" value="MYOSIN_MOTOR"/>
    <property type="match status" value="1"/>
</dbReference>
<evidence type="ECO:0000259" key="20">
    <source>
        <dbReference type="PROSITE" id="PS50163"/>
    </source>
</evidence>
<dbReference type="InterPro" id="IPR000048">
    <property type="entry name" value="IQ_motif_EF-hand-BS"/>
</dbReference>
<feature type="region of interest" description="Disordered" evidence="18">
    <location>
        <begin position="1452"/>
        <end position="1482"/>
    </location>
</feature>
<dbReference type="FunFam" id="1.20.120.720:FF:000007">
    <property type="entry name" value="unconventional myosin-XVIIIa isoform X2"/>
    <property type="match status" value="1"/>
</dbReference>
<dbReference type="Pfam" id="PF00063">
    <property type="entry name" value="Myosin_head"/>
    <property type="match status" value="2"/>
</dbReference>
<comment type="subcellular location">
    <subcellularLocation>
        <location evidence="1">Cytoplasm</location>
        <location evidence="1">Cytoskeleton</location>
        <location evidence="1">Microtubule organizing center</location>
    </subcellularLocation>
    <subcellularLocation>
        <location evidence="2">Golgi apparatus</location>
        <location evidence="2">trans-Golgi network</location>
    </subcellularLocation>
    <subcellularLocation>
        <location evidence="13">Golgi outpost</location>
    </subcellularLocation>
</comment>
<keyword evidence="9 17" id="KW-0175">Coiled coil</keyword>
<evidence type="ECO:0000259" key="21">
    <source>
        <dbReference type="PROSITE" id="PS51456"/>
    </source>
</evidence>
<proteinExistence type="inferred from homology"/>
<evidence type="ECO:0000256" key="13">
    <source>
        <dbReference type="ARBA" id="ARBA00024182"/>
    </source>
</evidence>
<dbReference type="Gene3D" id="1.20.5.1160">
    <property type="entry name" value="Vasodilator-stimulated phosphoprotein"/>
    <property type="match status" value="1"/>
</dbReference>
<evidence type="ECO:0000256" key="15">
    <source>
        <dbReference type="ARBA" id="ARBA00073449"/>
    </source>
</evidence>
<dbReference type="GO" id="GO:0051015">
    <property type="term" value="F:actin filament binding"/>
    <property type="evidence" value="ECO:0007669"/>
    <property type="project" value="TreeGrafter"/>
</dbReference>
<feature type="compositionally biased region" description="Polar residues" evidence="18">
    <location>
        <begin position="1952"/>
        <end position="1961"/>
    </location>
</feature>
<feature type="compositionally biased region" description="Basic and acidic residues" evidence="18">
    <location>
        <begin position="1994"/>
        <end position="2003"/>
    </location>
</feature>
<dbReference type="GO" id="GO:0031032">
    <property type="term" value="P:actomyosin structure organization"/>
    <property type="evidence" value="ECO:0007669"/>
    <property type="project" value="TreeGrafter"/>
</dbReference>
<feature type="region of interest" description="Disordered" evidence="18">
    <location>
        <begin position="1901"/>
        <end position="2003"/>
    </location>
</feature>
<feature type="coiled-coil region" evidence="17">
    <location>
        <begin position="1250"/>
        <end position="1354"/>
    </location>
</feature>
<comment type="similarity">
    <text evidence="3 16">Belongs to the TRAFAC class myosin-kinesin ATPase superfamily. Myosin family.</text>
</comment>
<evidence type="ECO:0000259" key="19">
    <source>
        <dbReference type="PROSITE" id="PS50106"/>
    </source>
</evidence>
<feature type="compositionally biased region" description="Basic and acidic residues" evidence="18">
    <location>
        <begin position="23"/>
        <end position="34"/>
    </location>
</feature>
<evidence type="ECO:0000256" key="12">
    <source>
        <dbReference type="ARBA" id="ARBA00023212"/>
    </source>
</evidence>
<evidence type="ECO:0000256" key="17">
    <source>
        <dbReference type="SAM" id="Coils"/>
    </source>
</evidence>
<dbReference type="FunFam" id="3.30.70.1590:FF:000004">
    <property type="entry name" value="unconventional myosin-XVIIIa isoform X1"/>
    <property type="match status" value="1"/>
</dbReference>
<dbReference type="Gene3D" id="1.10.10.820">
    <property type="match status" value="1"/>
</dbReference>
<dbReference type="SMART" id="SM00242">
    <property type="entry name" value="MYSc"/>
    <property type="match status" value="1"/>
</dbReference>
<name>A0A8C6DMJ4_MOSMO</name>
<dbReference type="Gene3D" id="3.40.850.10">
    <property type="entry name" value="Kinesin motor domain"/>
    <property type="match status" value="1"/>
</dbReference>
<dbReference type="PRINTS" id="PR00193">
    <property type="entry name" value="MYOSINHEAVY"/>
</dbReference>
<comment type="function">
    <text evidence="14">May link Golgi membranes to the cytoskeleton and participate in the tensile force required for vesicle budding from the Golgi. Thereby, may play a role in Golgi membrane trafficking and could indirectly give its flattened shape to the Golgi apparatus. Alternatively, in concert with LURAP1 and CDC42BPA/CDC42BPB, has been involved in modulating lamellar actomyosin retrograde flow that is crucial to cell protrusion and migration. May be involved in the maintenance of the stromal cell architectures required for cell to cell contact. Regulates trafficking, expression, and activation of innate immune receptors on macrophages. Plays a role to suppress inflammatory responsiveness of macrophages via a mechanism that modulates CD14 trafficking. Acts as a receptor of surfactant-associated protein A (SFTPA1/SP-A) and plays an important role in internalization and clearance of SFTPA1-opsonized S.aureus by alveolar macrophages. Strongly enhances natural killer cell cytotoxicity.</text>
</comment>
<dbReference type="GO" id="GO:0032982">
    <property type="term" value="C:myosin filament"/>
    <property type="evidence" value="ECO:0007669"/>
    <property type="project" value="TreeGrafter"/>
</dbReference>
<dbReference type="SUPFAM" id="SSF52540">
    <property type="entry name" value="P-loop containing nucleoside triphosphate hydrolases"/>
    <property type="match status" value="1"/>
</dbReference>
<dbReference type="CDD" id="cd01386">
    <property type="entry name" value="MYSc_Myo18"/>
    <property type="match status" value="1"/>
</dbReference>
<evidence type="ECO:0000256" key="2">
    <source>
        <dbReference type="ARBA" id="ARBA00004601"/>
    </source>
</evidence>
<feature type="compositionally biased region" description="Low complexity" evidence="18">
    <location>
        <begin position="151"/>
        <end position="160"/>
    </location>
</feature>
<keyword evidence="7 16" id="KW-0067">ATP-binding</keyword>
<dbReference type="PROSITE" id="PS50106">
    <property type="entry name" value="PDZ"/>
    <property type="match status" value="1"/>
</dbReference>
<dbReference type="GO" id="GO:0016460">
    <property type="term" value="C:myosin II complex"/>
    <property type="evidence" value="ECO:0007669"/>
    <property type="project" value="TreeGrafter"/>
</dbReference>
<evidence type="ECO:0000256" key="6">
    <source>
        <dbReference type="ARBA" id="ARBA00022741"/>
    </source>
</evidence>
<dbReference type="GO" id="GO:0043030">
    <property type="term" value="P:regulation of macrophage activation"/>
    <property type="evidence" value="ECO:0007669"/>
    <property type="project" value="UniProtKB-ARBA"/>
</dbReference>
<dbReference type="PROSITE" id="PS50096">
    <property type="entry name" value="IQ"/>
    <property type="match status" value="1"/>
</dbReference>
<feature type="region of interest" description="Disordered" evidence="18">
    <location>
        <begin position="140"/>
        <end position="167"/>
    </location>
</feature>
<dbReference type="FunFam" id="1.10.10.820:FF:000004">
    <property type="entry name" value="unconventional myosin-XVIIIa isoform X1"/>
    <property type="match status" value="1"/>
</dbReference>
<feature type="domain" description="Myosin N-terminal SH3-like" evidence="22">
    <location>
        <begin position="349"/>
        <end position="401"/>
    </location>
</feature>
<evidence type="ECO:0000256" key="18">
    <source>
        <dbReference type="SAM" id="MobiDB-lite"/>
    </source>
</evidence>
<evidence type="ECO:0000256" key="7">
    <source>
        <dbReference type="ARBA" id="ARBA00022840"/>
    </source>
</evidence>
<evidence type="ECO:0000256" key="16">
    <source>
        <dbReference type="PROSITE-ProRule" id="PRU00782"/>
    </source>
</evidence>
<dbReference type="SMART" id="SM00228">
    <property type="entry name" value="PDZ"/>
    <property type="match status" value="1"/>
</dbReference>
<dbReference type="GO" id="GO:0006259">
    <property type="term" value="P:DNA metabolic process"/>
    <property type="evidence" value="ECO:0007669"/>
    <property type="project" value="InterPro"/>
</dbReference>
<reference evidence="23" key="2">
    <citation type="submission" date="2025-09" db="UniProtKB">
        <authorList>
            <consortium name="Ensembl"/>
        </authorList>
    </citation>
    <scope>IDENTIFICATION</scope>
</reference>
<feature type="region of interest" description="Disordered" evidence="18">
    <location>
        <begin position="92"/>
        <end position="114"/>
    </location>
</feature>
<dbReference type="FunFam" id="1.20.5.1160:FF:000006">
    <property type="entry name" value="Myosin-XVIIIa isoform a"/>
    <property type="match status" value="1"/>
</dbReference>
<dbReference type="InterPro" id="IPR001609">
    <property type="entry name" value="Myosin_head_motor_dom-like"/>
</dbReference>
<dbReference type="Gene3D" id="3.30.70.1590">
    <property type="match status" value="1"/>
</dbReference>
<evidence type="ECO:0000256" key="11">
    <source>
        <dbReference type="ARBA" id="ARBA00023175"/>
    </source>
</evidence>
<organism evidence="23 24">
    <name type="scientific">Moschus moschiferus</name>
    <name type="common">Siberian musk deer</name>
    <name type="synonym">Moschus sibiricus</name>
    <dbReference type="NCBI Taxonomy" id="68415"/>
    <lineage>
        <taxon>Eukaryota</taxon>
        <taxon>Metazoa</taxon>
        <taxon>Chordata</taxon>
        <taxon>Craniata</taxon>
        <taxon>Vertebrata</taxon>
        <taxon>Euteleostomi</taxon>
        <taxon>Mammalia</taxon>
        <taxon>Eutheria</taxon>
        <taxon>Laurasiatheria</taxon>
        <taxon>Artiodactyla</taxon>
        <taxon>Ruminantia</taxon>
        <taxon>Pecora</taxon>
        <taxon>Moschidae</taxon>
        <taxon>Moschus</taxon>
    </lineage>
</organism>
<dbReference type="CDD" id="cd06747">
    <property type="entry name" value="PDZ_MYO18-like"/>
    <property type="match status" value="1"/>
</dbReference>
<feature type="binding site" evidence="16">
    <location>
        <begin position="498"/>
        <end position="505"/>
    </location>
    <ligand>
        <name>ATP</name>
        <dbReference type="ChEBI" id="CHEBI:30616"/>
    </ligand>
</feature>
<dbReference type="Gene3D" id="4.10.270.10">
    <property type="entry name" value="Myosin, subunit A"/>
    <property type="match status" value="1"/>
</dbReference>
<dbReference type="SMART" id="SM00015">
    <property type="entry name" value="IQ"/>
    <property type="match status" value="1"/>
</dbReference>
<dbReference type="InterPro" id="IPR020587">
    <property type="entry name" value="RecA_monomer-monomer_interface"/>
</dbReference>
<evidence type="ECO:0000256" key="10">
    <source>
        <dbReference type="ARBA" id="ARBA00023123"/>
    </source>
</evidence>
<dbReference type="InterPro" id="IPR027417">
    <property type="entry name" value="P-loop_NTPase"/>
</dbReference>
<dbReference type="FunFam" id="3.40.850.10:FF:000020">
    <property type="entry name" value="unconventional myosin-XVIIIa isoform X1"/>
    <property type="match status" value="1"/>
</dbReference>
<dbReference type="Pfam" id="PF00595">
    <property type="entry name" value="PDZ"/>
    <property type="match status" value="1"/>
</dbReference>
<dbReference type="FunFam" id="4.10.270.10:FF:000002">
    <property type="entry name" value="unconventional myosin-XVIIIa isoform X1"/>
    <property type="match status" value="1"/>
</dbReference>
<dbReference type="GO" id="GO:0005794">
    <property type="term" value="C:Golgi apparatus"/>
    <property type="evidence" value="ECO:0007669"/>
    <property type="project" value="UniProtKB-SubCell"/>
</dbReference>
<dbReference type="InterPro" id="IPR057772">
    <property type="entry name" value="SH3_Myo18a"/>
</dbReference>
<feature type="region of interest" description="Disordered" evidence="18">
    <location>
        <begin position="1816"/>
        <end position="1865"/>
    </location>
</feature>
<evidence type="ECO:0000313" key="24">
    <source>
        <dbReference type="Proteomes" id="UP000694544"/>
    </source>
</evidence>
<feature type="region of interest" description="Disordered" evidence="18">
    <location>
        <begin position="723"/>
        <end position="742"/>
    </location>
</feature>
<dbReference type="SUPFAM" id="SSF50156">
    <property type="entry name" value="PDZ domain-like"/>
    <property type="match status" value="1"/>
</dbReference>
<dbReference type="GO" id="GO:0008094">
    <property type="term" value="F:ATP-dependent activity, acting on DNA"/>
    <property type="evidence" value="ECO:0007669"/>
    <property type="project" value="InterPro"/>
</dbReference>
<dbReference type="PANTHER" id="PTHR45615">
    <property type="entry name" value="MYOSIN HEAVY CHAIN, NON-MUSCLE"/>
    <property type="match status" value="1"/>
</dbReference>
<dbReference type="Gene3D" id="1.20.58.530">
    <property type="match status" value="1"/>
</dbReference>
<keyword evidence="5" id="KW-0597">Phosphoprotein</keyword>
<dbReference type="InterPro" id="IPR004009">
    <property type="entry name" value="SH3_Myosin"/>
</dbReference>
<evidence type="ECO:0000256" key="4">
    <source>
        <dbReference type="ARBA" id="ARBA00022490"/>
    </source>
</evidence>
<dbReference type="FunFam" id="2.30.42.10:FF:000059">
    <property type="entry name" value="unconventional myosin-XVIIIa isoform X1"/>
    <property type="match status" value="1"/>
</dbReference>
<keyword evidence="12" id="KW-0206">Cytoskeleton</keyword>
<evidence type="ECO:0000259" key="22">
    <source>
        <dbReference type="PROSITE" id="PS51844"/>
    </source>
</evidence>
<dbReference type="InterPro" id="IPR036034">
    <property type="entry name" value="PDZ_sf"/>
</dbReference>
<feature type="compositionally biased region" description="Basic and acidic residues" evidence="18">
    <location>
        <begin position="1"/>
        <end position="17"/>
    </location>
</feature>
<feature type="compositionally biased region" description="Acidic residues" evidence="18">
    <location>
        <begin position="1901"/>
        <end position="1925"/>
    </location>
</feature>
<keyword evidence="4" id="KW-0963">Cytoplasm</keyword>
<gene>
    <name evidence="23" type="primary">MYO18A</name>
</gene>
<dbReference type="InterPro" id="IPR036961">
    <property type="entry name" value="Kinesin_motor_dom_sf"/>
</dbReference>
<dbReference type="GO" id="GO:0005815">
    <property type="term" value="C:microtubule organizing center"/>
    <property type="evidence" value="ECO:0007669"/>
    <property type="project" value="UniProtKB-SubCell"/>
</dbReference>
<keyword evidence="10 16" id="KW-0518">Myosin</keyword>
<protein>
    <recommendedName>
        <fullName evidence="15">Unconventional myosin-XVIIIa</fullName>
    </recommendedName>
</protein>
<dbReference type="PROSITE" id="PS51844">
    <property type="entry name" value="SH3_LIKE"/>
    <property type="match status" value="1"/>
</dbReference>
<evidence type="ECO:0000256" key="1">
    <source>
        <dbReference type="ARBA" id="ARBA00004267"/>
    </source>
</evidence>
<keyword evidence="24" id="KW-1185">Reference proteome</keyword>
<evidence type="ECO:0000256" key="8">
    <source>
        <dbReference type="ARBA" id="ARBA00023034"/>
    </source>
</evidence>
<dbReference type="FunFam" id="1.20.58.530:FF:000011">
    <property type="entry name" value="unconventional myosin-XVIIIa isoform X2"/>
    <property type="match status" value="1"/>
</dbReference>
<dbReference type="Pfam" id="PF24556">
    <property type="entry name" value="SH3_Myosin-XVIIIa"/>
    <property type="match status" value="1"/>
</dbReference>
<dbReference type="GO" id="GO:0005524">
    <property type="term" value="F:ATP binding"/>
    <property type="evidence" value="ECO:0007669"/>
    <property type="project" value="UniProtKB-UniRule"/>
</dbReference>
<dbReference type="Proteomes" id="UP000694544">
    <property type="component" value="Unplaced"/>
</dbReference>
<dbReference type="GO" id="GO:1903028">
    <property type="term" value="P:positive regulation of opsonization"/>
    <property type="evidence" value="ECO:0007669"/>
    <property type="project" value="UniProtKB-ARBA"/>
</dbReference>
<feature type="domain" description="Myosin motor" evidence="21">
    <location>
        <begin position="405"/>
        <end position="1186"/>
    </location>
</feature>
<keyword evidence="8" id="KW-0333">Golgi apparatus</keyword>
<evidence type="ECO:0000256" key="14">
    <source>
        <dbReference type="ARBA" id="ARBA00058021"/>
    </source>
</evidence>
<dbReference type="GO" id="GO:0003774">
    <property type="term" value="F:cytoskeletal motor activity"/>
    <property type="evidence" value="ECO:0007669"/>
    <property type="project" value="UniProtKB-UniRule"/>
</dbReference>
<dbReference type="Ensembl" id="ENSMMST00000015200.1">
    <property type="protein sequence ID" value="ENSMMSP00000013767.1"/>
    <property type="gene ID" value="ENSMMSG00000009781.1"/>
</dbReference>
<keyword evidence="16" id="KW-0009">Actin-binding</keyword>
<keyword evidence="11 16" id="KW-0505">Motor protein</keyword>
<evidence type="ECO:0000256" key="5">
    <source>
        <dbReference type="ARBA" id="ARBA00022553"/>
    </source>
</evidence>
<evidence type="ECO:0000313" key="23">
    <source>
        <dbReference type="Ensembl" id="ENSMMSP00000013767.1"/>
    </source>
</evidence>
<dbReference type="PANTHER" id="PTHR45615:SF13">
    <property type="entry name" value="UNCONVENTIONAL MYOSIN-XVIIIA"/>
    <property type="match status" value="1"/>
</dbReference>
<sequence length="2003" mass="226384">MFNLMKKDKDKDGGRKEKKEKKEKKERMSAAELRSLEEMSLRRGFFNLNRSSKRDSRTRLEISNPIPIKVASGSDLHLTDIDSDSNRGSVVLDSGHLSTASSSDDLKGEEGGGRGSVLQRAAKFGSLAKQNSQMIAKRFSFSQRSRDESTSETSTPSEHSAAPSPQVEVRTLEGQLTQHPGPGIPRSGPRTRAPELVTKRFPADLRLPPVLSPPPPALRELELLRRPTGDFGFSLRRTTMLDRGPEGQVYRRVVHFAEPGAGTKDLALGLVPGDRLVEINGLKVENKSRDEIVEMIRQSGDSVRLKVQPIPELSELSQSWLRSVEGLRREPAHVKTEEQIAAEEAWYETEKVWLVHKDGFSLATQLKSKELSLPEGKVRVKLDHDGAILDVDEDDVEKANAPSCDRLEDLASLVYLNESSVLHTLRQRYGASLLHTYAGPSLLVLSPRGAPAVYSEKVMHMFKGCRREDMAPHIYAVAQTAYRAMLMSRQDQSIILLGSSGSGKTTSCQHLVQYLATIAGTSGNKVFSVDKWQALSTLLEAFGNSPTVMNGNATRFSQILSLDFDQAGQVASASIQTMLLEKLRVARRPVGEATFNVFYYLLACGDGTLRTELHLNHLAENNVFGIVPLAKPEEKQKAAQQFSKLQTAMKVLGVSPDEQKACWLILAAIYHLGAAGATKEAAEAGRRQFARHEWAQKAAYLLGCSLEELSSAIFKHHHQGGTLQRSTSFRQGPEESSLGDGTGPKLSALECLEGMASGLYSELFTLLISLVNRALKSSQHSLCSVMIVDTPGFQNPEQGGSARGASFEELCHNYAQDRLQRLFHERTFVQELERYKEENIELAFDDLEPAMDDSVAAVDQASHQTLVRSLARTDEARGLLWLLEEEALVPGATEDTLLERLFSYYGPQEGDKKGQSPLLRSSKSHHFLLGHSHGTNWVEYNTAGWLSYTKQNPAAQNAPRLLQDSQKKIISNLFLGRAGGATVLSGSIAGLEGGSQLALRRATSMRKTFTTGMAAVKKKSLCIQIKLQVDALIDTVKKSKLHFVHCFLPVAEGWAGEPRSAASRRVSSSSELDLPPGEHCEAGGLLPLDVPLLRAQLRGSRLLDAVRMYRQGYPDHMVFSEFRRRFDVLAPHLTKKHGRNYIVVDERRAVEELLESLDLEKSSCCMGLSRVFFRAGTLARLEEQRDEQTSRNLTLFQAACRGYLARQHFKKKKIQDLAIRCVQKNIKKNKGVKDWPWWKLFTTVRPLIEVQLSEEQIRNKDEEIQQLKSKLEKVEKERNELRLSSDRLETRISELTSELTDERNTGESASQLLDAETAERLRAEKEMKELQTQYDALKKKMEVMEMEVMEARLIRAAEINGDVADGDTGGEWRLKYERAMREVDFTKKRLQQEFEDKLEVEQQSKRQLERRLGDLQADSDESQRTLQQLKKKCQRLTAELQDTKLHLEGQQVRNHELEKKQRRFDSELSQAHEEAQREKLQREKLQREKDMLLAEAFSLKQQMEEKDMDIAGFTQKVVSLEAELQDISSQESKDEASLAKVKKQLRDLEAKVKDQEEELDEQAGTIQMLEQLKQMEVQLEEEYEDKQKVLREKRELESKLATLSDQVNQRDFESEKRLRKDLKRTKALLADAQIMLDHLKNNAPSKREIAQLKNQLEESEFTCAAAVKARKAMEVEIEDLHLQIDDIAKAKTALEEQLSRLQREKNEIQNRLEEDQEDMNELMKKHKAAVAQASRDLAQMNDLQAQLEEANKEKQELQEKLQALQSQVEFLEQSMVDKSLVSRQEAKIRELETRLEFERTQVKRLESLASRLKENMEKLTEERDQRVAAENREKEQNKRLQRQLRDTKEEMGELARKEAEASRKKHELEMDLESLEAANQSLQADLKLAFKRIGDLQAAIEDEMESDENEDLINSEGDSDVDSELEDRVDGVKSWLSKNKGPSKAASDDGSLKSSSPTSYWKSLAPDRSDDEHDLLDGTSRPRYAHNYLSDSDTEAKQTETNA</sequence>
<feature type="domain" description="RecA family profile 2" evidence="20">
    <location>
        <begin position="542"/>
        <end position="607"/>
    </location>
</feature>
<comment type="caution">
    <text evidence="16">Lacks conserved residue(s) required for the propagation of feature annotation.</text>
</comment>
<feature type="region of interest" description="Disordered" evidence="18">
    <location>
        <begin position="1"/>
        <end position="34"/>
    </location>
</feature>
<evidence type="ECO:0000256" key="9">
    <source>
        <dbReference type="ARBA" id="ARBA00023054"/>
    </source>
</evidence>
<reference evidence="23" key="1">
    <citation type="submission" date="2025-08" db="UniProtKB">
        <authorList>
            <consortium name="Ensembl"/>
        </authorList>
    </citation>
    <scope>IDENTIFICATION</scope>
</reference>
<dbReference type="InterPro" id="IPR001478">
    <property type="entry name" value="PDZ"/>
</dbReference>
<dbReference type="InterPro" id="IPR036064">
    <property type="entry name" value="MYSc_Myo18"/>
</dbReference>
<evidence type="ECO:0000256" key="3">
    <source>
        <dbReference type="ARBA" id="ARBA00008314"/>
    </source>
</evidence>
<dbReference type="SUPFAM" id="SSF90257">
    <property type="entry name" value="Myosin rod fragments"/>
    <property type="match status" value="1"/>
</dbReference>
<accession>A0A8C6DMJ4</accession>
<keyword evidence="6 16" id="KW-0547">Nucleotide-binding</keyword>
<dbReference type="GO" id="GO:0003677">
    <property type="term" value="F:DNA binding"/>
    <property type="evidence" value="ECO:0007669"/>
    <property type="project" value="InterPro"/>
</dbReference>
<dbReference type="GeneTree" id="ENSGT00940000155768"/>